<proteinExistence type="inferred from homology"/>
<comment type="caution">
    <text evidence="4">The sequence shown here is derived from an EMBL/GenBank/DDBJ whole genome shotgun (WGS) entry which is preliminary data.</text>
</comment>
<dbReference type="InterPro" id="IPR037147">
    <property type="entry name" value="Ribosomal_bL28_sf"/>
</dbReference>
<dbReference type="InterPro" id="IPR001383">
    <property type="entry name" value="Ribosomal_bL28_bact-type"/>
</dbReference>
<dbReference type="GO" id="GO:0005840">
    <property type="term" value="C:ribosome"/>
    <property type="evidence" value="ECO:0007669"/>
    <property type="project" value="UniProtKB-KW"/>
</dbReference>
<evidence type="ECO:0000256" key="1">
    <source>
        <dbReference type="ARBA" id="ARBA00008760"/>
    </source>
</evidence>
<dbReference type="InterPro" id="IPR026569">
    <property type="entry name" value="Ribosomal_bL28"/>
</dbReference>
<dbReference type="EMBL" id="LAZR01011475">
    <property type="protein sequence ID" value="KKM61480.1"/>
    <property type="molecule type" value="Genomic_DNA"/>
</dbReference>
<dbReference type="SUPFAM" id="SSF143800">
    <property type="entry name" value="L28p-like"/>
    <property type="match status" value="1"/>
</dbReference>
<evidence type="ECO:0000256" key="3">
    <source>
        <dbReference type="ARBA" id="ARBA00023274"/>
    </source>
</evidence>
<name>A0A0F9LBL3_9ZZZZ</name>
<dbReference type="GO" id="GO:1990904">
    <property type="term" value="C:ribonucleoprotein complex"/>
    <property type="evidence" value="ECO:0007669"/>
    <property type="project" value="UniProtKB-KW"/>
</dbReference>
<keyword evidence="3" id="KW-0687">Ribonucleoprotein</keyword>
<dbReference type="PANTHER" id="PTHR39080:SF1">
    <property type="entry name" value="LARGE RIBOSOMAL SUBUNIT PROTEIN BL28A"/>
    <property type="match status" value="1"/>
</dbReference>
<dbReference type="InterPro" id="IPR050096">
    <property type="entry name" value="Bacterial_rp_bL28"/>
</dbReference>
<dbReference type="PANTHER" id="PTHR39080">
    <property type="entry name" value="50S RIBOSOMAL PROTEIN L28"/>
    <property type="match status" value="1"/>
</dbReference>
<dbReference type="AlphaFoldDB" id="A0A0F9LBL3"/>
<dbReference type="HAMAP" id="MF_00373">
    <property type="entry name" value="Ribosomal_bL28"/>
    <property type="match status" value="1"/>
</dbReference>
<comment type="similarity">
    <text evidence="1">Belongs to the bacterial ribosomal protein bL28 family.</text>
</comment>
<dbReference type="Pfam" id="PF00830">
    <property type="entry name" value="Ribosomal_L28"/>
    <property type="match status" value="1"/>
</dbReference>
<dbReference type="InterPro" id="IPR034704">
    <property type="entry name" value="Ribosomal_bL28/bL31-like_sf"/>
</dbReference>
<dbReference type="Gene3D" id="2.30.170.40">
    <property type="entry name" value="Ribosomal protein L28/L24"/>
    <property type="match status" value="1"/>
</dbReference>
<keyword evidence="2" id="KW-0689">Ribosomal protein</keyword>
<dbReference type="GO" id="GO:0003735">
    <property type="term" value="F:structural constituent of ribosome"/>
    <property type="evidence" value="ECO:0007669"/>
    <property type="project" value="InterPro"/>
</dbReference>
<evidence type="ECO:0000256" key="2">
    <source>
        <dbReference type="ARBA" id="ARBA00022980"/>
    </source>
</evidence>
<evidence type="ECO:0000313" key="4">
    <source>
        <dbReference type="EMBL" id="KKM61480.1"/>
    </source>
</evidence>
<reference evidence="4" key="1">
    <citation type="journal article" date="2015" name="Nature">
        <title>Complex archaea that bridge the gap between prokaryotes and eukaryotes.</title>
        <authorList>
            <person name="Spang A."/>
            <person name="Saw J.H."/>
            <person name="Jorgensen S.L."/>
            <person name="Zaremba-Niedzwiedzka K."/>
            <person name="Martijn J."/>
            <person name="Lind A.E."/>
            <person name="van Eijk R."/>
            <person name="Schleper C."/>
            <person name="Guy L."/>
            <person name="Ettema T.J."/>
        </authorList>
    </citation>
    <scope>NUCLEOTIDE SEQUENCE</scope>
</reference>
<evidence type="ECO:0008006" key="5">
    <source>
        <dbReference type="Google" id="ProtNLM"/>
    </source>
</evidence>
<protein>
    <recommendedName>
        <fullName evidence="5">50S ribosomal protein L28</fullName>
    </recommendedName>
</protein>
<dbReference type="GO" id="GO:0006412">
    <property type="term" value="P:translation"/>
    <property type="evidence" value="ECO:0007669"/>
    <property type="project" value="InterPro"/>
</dbReference>
<sequence length="76" mass="8481">MSRSCEICGKKTTTGYQIKRRGLAKRKGGVGRKITGRTKRKFKANIQVLRANINGSIRKIKVCTRCMNSGKVVKIV</sequence>
<gene>
    <name evidence="4" type="ORF">LCGC14_1531320</name>
</gene>
<organism evidence="4">
    <name type="scientific">marine sediment metagenome</name>
    <dbReference type="NCBI Taxonomy" id="412755"/>
    <lineage>
        <taxon>unclassified sequences</taxon>
        <taxon>metagenomes</taxon>
        <taxon>ecological metagenomes</taxon>
    </lineage>
</organism>
<accession>A0A0F9LBL3</accession>
<dbReference type="NCBIfam" id="TIGR00009">
    <property type="entry name" value="L28"/>
    <property type="match status" value="1"/>
</dbReference>